<protein>
    <submittedName>
        <fullName evidence="1">Uncharacterized protein</fullName>
    </submittedName>
</protein>
<evidence type="ECO:0000313" key="3">
    <source>
        <dbReference type="EMBL" id="QJA95553.1"/>
    </source>
</evidence>
<gene>
    <name evidence="2" type="ORF">MM415A01475_0009</name>
    <name evidence="3" type="ORF">MM415B05284_0003</name>
    <name evidence="1" type="ORF">TM448A06618_0011</name>
</gene>
<accession>A0A6H2A612</accession>
<organism evidence="1">
    <name type="scientific">viral metagenome</name>
    <dbReference type="NCBI Taxonomy" id="1070528"/>
    <lineage>
        <taxon>unclassified sequences</taxon>
        <taxon>metagenomes</taxon>
        <taxon>organismal metagenomes</taxon>
    </lineage>
</organism>
<dbReference type="EMBL" id="MT143324">
    <property type="protein sequence ID" value="QJA95553.1"/>
    <property type="molecule type" value="Genomic_DNA"/>
</dbReference>
<evidence type="ECO:0000313" key="2">
    <source>
        <dbReference type="EMBL" id="QJA76617.1"/>
    </source>
</evidence>
<evidence type="ECO:0000313" key="1">
    <source>
        <dbReference type="EMBL" id="QJA55071.1"/>
    </source>
</evidence>
<dbReference type="EMBL" id="MT144564">
    <property type="protein sequence ID" value="QJA55071.1"/>
    <property type="molecule type" value="Genomic_DNA"/>
</dbReference>
<reference evidence="1" key="1">
    <citation type="submission" date="2020-03" db="EMBL/GenBank/DDBJ databases">
        <title>The deep terrestrial virosphere.</title>
        <authorList>
            <person name="Holmfeldt K."/>
            <person name="Nilsson E."/>
            <person name="Simone D."/>
            <person name="Lopez-Fernandez M."/>
            <person name="Wu X."/>
            <person name="de Brujin I."/>
            <person name="Lundin D."/>
            <person name="Andersson A."/>
            <person name="Bertilsson S."/>
            <person name="Dopson M."/>
        </authorList>
    </citation>
    <scope>NUCLEOTIDE SEQUENCE</scope>
    <source>
        <strain evidence="2">MM415A01475</strain>
        <strain evidence="3">MM415B05284</strain>
        <strain evidence="1">TM448A06618</strain>
    </source>
</reference>
<dbReference type="AlphaFoldDB" id="A0A6H2A612"/>
<dbReference type="EMBL" id="MT142234">
    <property type="protein sequence ID" value="QJA76617.1"/>
    <property type="molecule type" value="Genomic_DNA"/>
</dbReference>
<name>A0A6H2A612_9ZZZZ</name>
<proteinExistence type="predicted"/>
<sequence length="72" mass="8692">MKLKNIKIGNSYFIKNSPQTPLKFYHLKNKRFRAVSIERKKDICYIYNENGIRITPNNLTEIPWYMKECPCH</sequence>